<accession>A0A2X1ACR2</accession>
<evidence type="ECO:0000313" key="4">
    <source>
        <dbReference type="Proteomes" id="UP000250358"/>
    </source>
</evidence>
<sequence length="206" mass="23038">MTNKAATLRVGFLPYRPRRPPDKTEMTAIAADPASDVLHEPAYDRARLLAWMAEHGIEQATHDHPAVFRVEEGLDLKADLPGLHTKNLFLKDKKGRLWLISAAQDTVIDLKRAHRAMGSDRLSFGNETLLWETLGVRPGSVTALGLINDADRRVTFVLDRRLWEAAVVNFHPLANTATTALSQDSFRRVLALLDREPIVVDFDALD</sequence>
<dbReference type="Pfam" id="PF04073">
    <property type="entry name" value="tRNA_edit"/>
    <property type="match status" value="1"/>
</dbReference>
<evidence type="ECO:0000259" key="2">
    <source>
        <dbReference type="Pfam" id="PF04073"/>
    </source>
</evidence>
<reference evidence="3 4" key="1">
    <citation type="submission" date="2018-06" db="EMBL/GenBank/DDBJ databases">
        <authorList>
            <consortium name="Pathogen Informatics"/>
            <person name="Doyle S."/>
        </authorList>
    </citation>
    <scope>NUCLEOTIDE SEQUENCE [LARGE SCALE GENOMIC DNA]</scope>
    <source>
        <strain evidence="3 4">NCTC11165</strain>
    </source>
</reference>
<dbReference type="InterPro" id="IPR036754">
    <property type="entry name" value="YbaK/aa-tRNA-synt-asso_dom_sf"/>
</dbReference>
<dbReference type="Gene3D" id="3.90.960.10">
    <property type="entry name" value="YbaK/aminoacyl-tRNA synthetase-associated domain"/>
    <property type="match status" value="1"/>
</dbReference>
<dbReference type="InterPro" id="IPR040285">
    <property type="entry name" value="ProX/PRXD1"/>
</dbReference>
<dbReference type="FunFam" id="3.90.960.10:FF:000005">
    <property type="entry name" value="Putative prolyl-tRNA synthetase"/>
    <property type="match status" value="1"/>
</dbReference>
<dbReference type="AlphaFoldDB" id="A0A2X1ACR2"/>
<dbReference type="SUPFAM" id="SSF55826">
    <property type="entry name" value="YbaK/ProRS associated domain"/>
    <property type="match status" value="1"/>
</dbReference>
<proteinExistence type="inferred from homology"/>
<dbReference type="EMBL" id="UAQM01000001">
    <property type="protein sequence ID" value="SPU42009.1"/>
    <property type="molecule type" value="Genomic_DNA"/>
</dbReference>
<gene>
    <name evidence="3" type="primary">proX</name>
    <name evidence="3" type="ORF">NCTC11165_00149</name>
</gene>
<name>A0A2X1ACR2_BREDI</name>
<evidence type="ECO:0000313" key="3">
    <source>
        <dbReference type="EMBL" id="SPU42009.1"/>
    </source>
</evidence>
<dbReference type="CDD" id="cd04335">
    <property type="entry name" value="PrdX_deacylase"/>
    <property type="match status" value="1"/>
</dbReference>
<comment type="similarity">
    <text evidence="1">Belongs to the PRORSD1 family.</text>
</comment>
<evidence type="ECO:0000256" key="1">
    <source>
        <dbReference type="ARBA" id="ARBA00010201"/>
    </source>
</evidence>
<dbReference type="Proteomes" id="UP000250358">
    <property type="component" value="Unassembled WGS sequence"/>
</dbReference>
<protein>
    <submittedName>
        <fullName evidence="3">Prolyl-tRNA deacylase proX</fullName>
    </submittedName>
</protein>
<feature type="domain" description="YbaK/aminoacyl-tRNA synthetase-associated" evidence="2">
    <location>
        <begin position="64"/>
        <end position="188"/>
    </location>
</feature>
<dbReference type="PANTHER" id="PTHR31423:SF3">
    <property type="entry name" value="PROLYL-TRNA SYNTHETASE ASSOCIATED DOMAIN-CONTAINING PROTEIN 1-RELATED"/>
    <property type="match status" value="1"/>
</dbReference>
<organism evidence="3 4">
    <name type="scientific">Brevundimonas diminuta</name>
    <name type="common">Pseudomonas diminuta</name>
    <dbReference type="NCBI Taxonomy" id="293"/>
    <lineage>
        <taxon>Bacteria</taxon>
        <taxon>Pseudomonadati</taxon>
        <taxon>Pseudomonadota</taxon>
        <taxon>Alphaproteobacteria</taxon>
        <taxon>Caulobacterales</taxon>
        <taxon>Caulobacteraceae</taxon>
        <taxon>Brevundimonas</taxon>
    </lineage>
</organism>
<dbReference type="GO" id="GO:0002161">
    <property type="term" value="F:aminoacyl-tRNA deacylase activity"/>
    <property type="evidence" value="ECO:0007669"/>
    <property type="project" value="InterPro"/>
</dbReference>
<dbReference type="InterPro" id="IPR007214">
    <property type="entry name" value="YbaK/aa-tRNA-synth-assoc-dom"/>
</dbReference>
<dbReference type="PANTHER" id="PTHR31423">
    <property type="entry name" value="YBAK DOMAIN-CONTAINING PROTEIN"/>
    <property type="match status" value="1"/>
</dbReference>